<proteinExistence type="predicted"/>
<keyword evidence="1" id="KW-0732">Signal</keyword>
<comment type="caution">
    <text evidence="2">The sequence shown here is derived from an EMBL/GenBank/DDBJ whole genome shotgun (WGS) entry which is preliminary data.</text>
</comment>
<reference evidence="2 3" key="1">
    <citation type="submission" date="2019-09" db="EMBL/GenBank/DDBJ databases">
        <title>Bacillus ochoae sp. nov., Paenibacillus whitsoniae sp. nov., Paenibacillus spiritus sp. nov. Isolated from the Mars Exploration Rover during spacecraft assembly.</title>
        <authorList>
            <person name="Seuylemezian A."/>
            <person name="Vaishampayan P."/>
        </authorList>
    </citation>
    <scope>NUCLEOTIDE SEQUENCE [LARGE SCALE GENOMIC DNA]</scope>
    <source>
        <strain evidence="2 3">MER_111</strain>
    </source>
</reference>
<dbReference type="EMBL" id="VYKK01000008">
    <property type="protein sequence ID" value="KAA9005323.1"/>
    <property type="molecule type" value="Genomic_DNA"/>
</dbReference>
<organism evidence="2 3">
    <name type="scientific">Paenibacillus spiritus</name>
    <dbReference type="NCBI Taxonomy" id="2496557"/>
    <lineage>
        <taxon>Bacteria</taxon>
        <taxon>Bacillati</taxon>
        <taxon>Bacillota</taxon>
        <taxon>Bacilli</taxon>
        <taxon>Bacillales</taxon>
        <taxon>Paenibacillaceae</taxon>
        <taxon>Paenibacillus</taxon>
    </lineage>
</organism>
<sequence length="141" mass="15850">MKILKWCLLLLLALTIMAFSGCSKKTDINQKEVLKLQGSSAHWNAEYMIKESNSESKYLLQCYITPLNQDEQIYSISYDIESPGSVSQLSGTLFSNKNSSIFPTNTISPSISTDSLPPKGEDIVITIKWNEQNEEKIKLNP</sequence>
<evidence type="ECO:0000256" key="1">
    <source>
        <dbReference type="SAM" id="SignalP"/>
    </source>
</evidence>
<dbReference type="PROSITE" id="PS51257">
    <property type="entry name" value="PROKAR_LIPOPROTEIN"/>
    <property type="match status" value="1"/>
</dbReference>
<protein>
    <submittedName>
        <fullName evidence="2">Uncharacterized protein</fullName>
    </submittedName>
</protein>
<evidence type="ECO:0000313" key="2">
    <source>
        <dbReference type="EMBL" id="KAA9005323.1"/>
    </source>
</evidence>
<dbReference type="AlphaFoldDB" id="A0A5J5GBP6"/>
<accession>A0A5J5GBP6</accession>
<feature type="chain" id="PRO_5039057601" evidence="1">
    <location>
        <begin position="19"/>
        <end position="141"/>
    </location>
</feature>
<name>A0A5J5GBP6_9BACL</name>
<dbReference type="OrthoDB" id="2652281at2"/>
<evidence type="ECO:0000313" key="3">
    <source>
        <dbReference type="Proteomes" id="UP000367750"/>
    </source>
</evidence>
<keyword evidence="3" id="KW-1185">Reference proteome</keyword>
<feature type="signal peptide" evidence="1">
    <location>
        <begin position="1"/>
        <end position="18"/>
    </location>
</feature>
<dbReference type="Proteomes" id="UP000367750">
    <property type="component" value="Unassembled WGS sequence"/>
</dbReference>
<gene>
    <name evidence="2" type="ORF">F4V43_07555</name>
</gene>
<dbReference type="RefSeq" id="WP_150457635.1">
    <property type="nucleotide sequence ID" value="NZ_VYKK01000008.1"/>
</dbReference>